<dbReference type="InterPro" id="IPR045540">
    <property type="entry name" value="YegS/DAGK_C"/>
</dbReference>
<dbReference type="PANTHER" id="PTHR30492">
    <property type="entry name" value="METHYLGLYOXAL SYNTHASE"/>
    <property type="match status" value="1"/>
</dbReference>
<dbReference type="InterPro" id="IPR017438">
    <property type="entry name" value="ATP-NAD_kinase_N"/>
</dbReference>
<dbReference type="Pfam" id="PF19279">
    <property type="entry name" value="YegS_C"/>
    <property type="match status" value="1"/>
</dbReference>
<keyword evidence="3" id="KW-1185">Reference proteome</keyword>
<organism evidence="2 3">
    <name type="scientific">Adlercreutzia muris</name>
    <dbReference type="NCBI Taxonomy" id="1796610"/>
    <lineage>
        <taxon>Bacteria</taxon>
        <taxon>Bacillati</taxon>
        <taxon>Actinomycetota</taxon>
        <taxon>Coriobacteriia</taxon>
        <taxon>Eggerthellales</taxon>
        <taxon>Eggerthellaceae</taxon>
        <taxon>Adlercreutzia</taxon>
    </lineage>
</organism>
<dbReference type="SMART" id="SM00046">
    <property type="entry name" value="DAGKc"/>
    <property type="match status" value="1"/>
</dbReference>
<dbReference type="PANTHER" id="PTHR30492:SF0">
    <property type="entry name" value="METHYLGLYOXAL SYNTHASE"/>
    <property type="match status" value="1"/>
</dbReference>
<protein>
    <submittedName>
        <fullName evidence="2">Diacylglycerol kinase</fullName>
    </submittedName>
</protein>
<dbReference type="InterPro" id="IPR016064">
    <property type="entry name" value="NAD/diacylglycerol_kinase_sf"/>
</dbReference>
<dbReference type="Pfam" id="PF00781">
    <property type="entry name" value="DAGK_cat"/>
    <property type="match status" value="1"/>
</dbReference>
<keyword evidence="2" id="KW-0808">Transferase</keyword>
<dbReference type="GO" id="GO:0016301">
    <property type="term" value="F:kinase activity"/>
    <property type="evidence" value="ECO:0007669"/>
    <property type="project" value="UniProtKB-KW"/>
</dbReference>
<accession>A0A7C8FU50</accession>
<evidence type="ECO:0000259" key="1">
    <source>
        <dbReference type="PROSITE" id="PS50146"/>
    </source>
</evidence>
<dbReference type="Gene3D" id="3.40.50.10330">
    <property type="entry name" value="Probable inorganic polyphosphate/atp-NAD kinase, domain 1"/>
    <property type="match status" value="1"/>
</dbReference>
<name>A0A7C8FU50_9ACTN</name>
<dbReference type="PROSITE" id="PS50146">
    <property type="entry name" value="DAGK"/>
    <property type="match status" value="1"/>
</dbReference>
<dbReference type="GO" id="GO:0019242">
    <property type="term" value="P:methylglyoxal biosynthetic process"/>
    <property type="evidence" value="ECO:0007669"/>
    <property type="project" value="InterPro"/>
</dbReference>
<dbReference type="InterPro" id="IPR004363">
    <property type="entry name" value="Methylgl_synth"/>
</dbReference>
<dbReference type="RefSeq" id="WP_151429927.1">
    <property type="nucleotide sequence ID" value="NZ_CAKODJ010000049.1"/>
</dbReference>
<feature type="domain" description="DAGKc" evidence="1">
    <location>
        <begin position="47"/>
        <end position="124"/>
    </location>
</feature>
<dbReference type="Proteomes" id="UP000479639">
    <property type="component" value="Unassembled WGS sequence"/>
</dbReference>
<keyword evidence="2" id="KW-0418">Kinase</keyword>
<evidence type="ECO:0000313" key="3">
    <source>
        <dbReference type="Proteomes" id="UP000479639"/>
    </source>
</evidence>
<dbReference type="GO" id="GO:0005829">
    <property type="term" value="C:cytosol"/>
    <property type="evidence" value="ECO:0007669"/>
    <property type="project" value="TreeGrafter"/>
</dbReference>
<dbReference type="Gene3D" id="2.60.200.40">
    <property type="match status" value="1"/>
</dbReference>
<dbReference type="EMBL" id="WAJS01000007">
    <property type="protein sequence ID" value="KAB1650917.1"/>
    <property type="molecule type" value="Genomic_DNA"/>
</dbReference>
<evidence type="ECO:0000313" key="2">
    <source>
        <dbReference type="EMBL" id="KAB1650917.1"/>
    </source>
</evidence>
<dbReference type="InterPro" id="IPR001206">
    <property type="entry name" value="Diacylglycerol_kinase_cat_dom"/>
</dbReference>
<proteinExistence type="predicted"/>
<comment type="caution">
    <text evidence="2">The sequence shown here is derived from an EMBL/GenBank/DDBJ whole genome shotgun (WGS) entry which is preliminary data.</text>
</comment>
<gene>
    <name evidence="2" type="ORF">F8D48_03145</name>
</gene>
<dbReference type="AlphaFoldDB" id="A0A7C8FU50"/>
<reference evidence="2 3" key="1">
    <citation type="submission" date="2019-09" db="EMBL/GenBank/DDBJ databases">
        <title>Whole genome shotgun sequencing (WGS) of Ellagibacter isourolithinifaciens DSM 104140(T) and Adlercreutzia muris DSM 29508(T).</title>
        <authorList>
            <person name="Stoll D.A."/>
            <person name="Danylec N."/>
            <person name="Huch M."/>
        </authorList>
    </citation>
    <scope>NUCLEOTIDE SEQUENCE [LARGE SCALE GENOMIC DNA]</scope>
    <source>
        <strain evidence="2 3">DSM 29508</strain>
    </source>
</reference>
<dbReference type="GO" id="GO:0008929">
    <property type="term" value="F:methylglyoxal synthase activity"/>
    <property type="evidence" value="ECO:0007669"/>
    <property type="project" value="InterPro"/>
</dbReference>
<sequence>MKLLIVNNLSSGFRDGAIYDFMRAFSEDGDEICVRCTSGCTDLAGFLHDAEDFDAVVAAGGDGTVATAAYLLAETGIPLLPFPAGTANLLALNLASPAEPHALAKLMRQSLLMDFDIGEIELADGQHFGFTMIAGAGYDATIMQGAEASKKLLGPMAYFTSAVANPAPQFSRITLAIDGETIETQGVGVLVVNFSKIQFDISLIHENKPRDGMFDIVVMNTHDAVGLIPALLSCMLDRGGEFPARPGSLEVHRGREVTVVADPPLAVQFDGEVTGTTTPFTARMLPEAARFVVSEECLALYGEESAEPLRLDD</sequence>
<dbReference type="SUPFAM" id="SSF111331">
    <property type="entry name" value="NAD kinase/diacylglycerol kinase-like"/>
    <property type="match status" value="1"/>
</dbReference>